<feature type="compositionally biased region" description="Basic residues" evidence="1">
    <location>
        <begin position="25"/>
        <end position="37"/>
    </location>
</feature>
<accession>A0A087SME6</accession>
<feature type="compositionally biased region" description="Acidic residues" evidence="1">
    <location>
        <begin position="172"/>
        <end position="186"/>
    </location>
</feature>
<feature type="domain" description="PSP proline-rich" evidence="2">
    <location>
        <begin position="342"/>
        <end position="395"/>
    </location>
</feature>
<dbReference type="OrthoDB" id="10260794at2759"/>
<sequence>MATPGSGDVGNGGPNGAGDKFTPAQKKKLKQKQRKEARRAERDAIEQARRGPSSLSKPSPAEIEGVEIEYVSAPLDFELPGAAPGIKAEAGSENMPVDEPATAGLGSSSLKQEEADAGTAPSTAAEEDPAAELARIMQRFGRVEDMLGTSGAEADEAEERNGGAADGRGDGEAQEQDPGSSDEEGGEAQLSKKKLRAASRLKVAELKQACARPDVVEIWDVTAADPKLLVHLKGYRNTVPVPRHWSQKRAYLQGKRGIEKAPFQLPDFIEATGIGEMRQAYLEKAETQKLKSKARERMQPKMGKLDIDYQVLHDAFFKYQNKPRLSKLGELYYEGKEFEADIKHATPGVLSEDLQKALGIDPGMPPPWLIHMQRYGPPPSYPSLRIPGLNSPIPAGAQFGYHQGGWGKPPVDEEGRPVYGDVFGEQAAEEAEEEEVVSHWASDGGEVDDSASLADGLASVASGLASTLPSGIDTPSEIDLRKGKDTGPRQLYTVLEQTAATGGAGVIMGSDHTYVLPGTGEKKLSIAAQKRLEALRREVPSDLDVAIDPAELEGLSDAALRELYEGRVVEAREAAGREDFSDMVAAKAAAQKRKAADKAASKDTKKFKF</sequence>
<evidence type="ECO:0000313" key="4">
    <source>
        <dbReference type="Proteomes" id="UP000028924"/>
    </source>
</evidence>
<feature type="region of interest" description="Disordered" evidence="1">
    <location>
        <begin position="78"/>
        <end position="190"/>
    </location>
</feature>
<dbReference type="EMBL" id="KL662137">
    <property type="protein sequence ID" value="KFM26900.1"/>
    <property type="molecule type" value="Genomic_DNA"/>
</dbReference>
<proteinExistence type="predicted"/>
<keyword evidence="4" id="KW-1185">Reference proteome</keyword>
<dbReference type="GO" id="GO:0005634">
    <property type="term" value="C:nucleus"/>
    <property type="evidence" value="ECO:0007669"/>
    <property type="project" value="InterPro"/>
</dbReference>
<dbReference type="eggNOG" id="KOG2330">
    <property type="taxonomic scope" value="Eukaryota"/>
</dbReference>
<dbReference type="GeneID" id="23616352"/>
<feature type="compositionally biased region" description="Gly residues" evidence="1">
    <location>
        <begin position="7"/>
        <end position="16"/>
    </location>
</feature>
<gene>
    <name evidence="3" type="ORF">F751_4961</name>
</gene>
<reference evidence="3 4" key="1">
    <citation type="journal article" date="2014" name="BMC Genomics">
        <title>Oil accumulation mechanisms of the oleaginous microalga Chlorella protothecoides revealed through its genome, transcriptomes, and proteomes.</title>
        <authorList>
            <person name="Gao C."/>
            <person name="Wang Y."/>
            <person name="Shen Y."/>
            <person name="Yan D."/>
            <person name="He X."/>
            <person name="Dai J."/>
            <person name="Wu Q."/>
        </authorList>
    </citation>
    <scope>NUCLEOTIDE SEQUENCE [LARGE SCALE GENOMIC DNA]</scope>
    <source>
        <strain evidence="3 4">0710</strain>
    </source>
</reference>
<dbReference type="Pfam" id="PF04046">
    <property type="entry name" value="PSP"/>
    <property type="match status" value="1"/>
</dbReference>
<dbReference type="SMART" id="SM00581">
    <property type="entry name" value="PSP"/>
    <property type="match status" value="1"/>
</dbReference>
<dbReference type="KEGG" id="apro:F751_4961"/>
<evidence type="ECO:0000313" key="3">
    <source>
        <dbReference type="EMBL" id="KFM26900.1"/>
    </source>
</evidence>
<feature type="compositionally biased region" description="Basic and acidic residues" evidence="1">
    <location>
        <begin position="38"/>
        <end position="49"/>
    </location>
</feature>
<evidence type="ECO:0000259" key="2">
    <source>
        <dbReference type="SMART" id="SM00581"/>
    </source>
</evidence>
<dbReference type="AlphaFoldDB" id="A0A087SME6"/>
<name>A0A087SME6_AUXPR</name>
<dbReference type="RefSeq" id="XP_011399848.1">
    <property type="nucleotide sequence ID" value="XM_011401546.1"/>
</dbReference>
<protein>
    <submittedName>
        <fullName evidence="3">Splicing factor 3B subunit 2</fullName>
    </submittedName>
</protein>
<dbReference type="PANTHER" id="PTHR12785">
    <property type="entry name" value="SPLICING FACTOR 3B"/>
    <property type="match status" value="1"/>
</dbReference>
<dbReference type="InterPro" id="IPR007180">
    <property type="entry name" value="DUF382"/>
</dbReference>
<dbReference type="InterPro" id="IPR052584">
    <property type="entry name" value="U2_snRNP_Complex_Component"/>
</dbReference>
<feature type="region of interest" description="Disordered" evidence="1">
    <location>
        <begin position="1"/>
        <end position="61"/>
    </location>
</feature>
<dbReference type="STRING" id="3075.A0A087SME6"/>
<evidence type="ECO:0000256" key="1">
    <source>
        <dbReference type="SAM" id="MobiDB-lite"/>
    </source>
</evidence>
<dbReference type="Pfam" id="PF04037">
    <property type="entry name" value="DUF382"/>
    <property type="match status" value="1"/>
</dbReference>
<dbReference type="PANTHER" id="PTHR12785:SF6">
    <property type="entry name" value="SPLICING FACTOR 3B SUBUNIT 2"/>
    <property type="match status" value="1"/>
</dbReference>
<organism evidence="3 4">
    <name type="scientific">Auxenochlorella protothecoides</name>
    <name type="common">Green microalga</name>
    <name type="synonym">Chlorella protothecoides</name>
    <dbReference type="NCBI Taxonomy" id="3075"/>
    <lineage>
        <taxon>Eukaryota</taxon>
        <taxon>Viridiplantae</taxon>
        <taxon>Chlorophyta</taxon>
        <taxon>core chlorophytes</taxon>
        <taxon>Trebouxiophyceae</taxon>
        <taxon>Chlorellales</taxon>
        <taxon>Chlorellaceae</taxon>
        <taxon>Auxenochlorella</taxon>
    </lineage>
</organism>
<dbReference type="InterPro" id="IPR006568">
    <property type="entry name" value="PSP_pro-rich"/>
</dbReference>
<dbReference type="Proteomes" id="UP000028924">
    <property type="component" value="Unassembled WGS sequence"/>
</dbReference>